<dbReference type="NCBIfam" id="TIGR03833">
    <property type="entry name" value="YwbE family protein"/>
    <property type="match status" value="1"/>
</dbReference>
<dbReference type="Pfam" id="PF09962">
    <property type="entry name" value="DUF2196"/>
    <property type="match status" value="1"/>
</dbReference>
<evidence type="ECO:0000313" key="2">
    <source>
        <dbReference type="Proteomes" id="UP000231034"/>
    </source>
</evidence>
<evidence type="ECO:0000313" key="1">
    <source>
        <dbReference type="EMBL" id="PJA84579.1"/>
    </source>
</evidence>
<name>A0A2M7Z5B6_9BACT</name>
<reference evidence="2" key="1">
    <citation type="submission" date="2017-09" db="EMBL/GenBank/DDBJ databases">
        <title>Depth-based differentiation of microbial function through sediment-hosted aquifers and enrichment of novel symbionts in the deep terrestrial subsurface.</title>
        <authorList>
            <person name="Probst A.J."/>
            <person name="Ladd B."/>
            <person name="Jarett J.K."/>
            <person name="Geller-Mcgrath D.E."/>
            <person name="Sieber C.M.K."/>
            <person name="Emerson J.B."/>
            <person name="Anantharaman K."/>
            <person name="Thomas B.C."/>
            <person name="Malmstrom R."/>
            <person name="Stieglmeier M."/>
            <person name="Klingl A."/>
            <person name="Woyke T."/>
            <person name="Ryan C.M."/>
            <person name="Banfield J.F."/>
        </authorList>
    </citation>
    <scope>NUCLEOTIDE SEQUENCE [LARGE SCALE GENOMIC DNA]</scope>
</reference>
<evidence type="ECO:0008006" key="3">
    <source>
        <dbReference type="Google" id="ProtNLM"/>
    </source>
</evidence>
<dbReference type="EMBL" id="PFVR01000031">
    <property type="protein sequence ID" value="PJA84579.1"/>
    <property type="molecule type" value="Genomic_DNA"/>
</dbReference>
<dbReference type="AlphaFoldDB" id="A0A2M7Z5B6"/>
<proteinExistence type="predicted"/>
<accession>A0A2M7Z5B6</accession>
<gene>
    <name evidence="1" type="ORF">CO145_01005</name>
</gene>
<dbReference type="InterPro" id="IPR019240">
    <property type="entry name" value="DUF2196"/>
</dbReference>
<dbReference type="Proteomes" id="UP000231034">
    <property type="component" value="Unassembled WGS sequence"/>
</dbReference>
<protein>
    <recommendedName>
        <fullName evidence="3">YwbE family protein</fullName>
    </recommendedName>
</protein>
<dbReference type="PANTHER" id="PTHR40069:SF1">
    <property type="entry name" value="YWBE PROTEIN"/>
    <property type="match status" value="1"/>
</dbReference>
<organism evidence="1 2">
    <name type="scientific">Candidatus Nealsonbacteria bacterium CG_4_9_14_3_um_filter_37_13</name>
    <dbReference type="NCBI Taxonomy" id="1974695"/>
    <lineage>
        <taxon>Bacteria</taxon>
        <taxon>Candidatus Nealsoniibacteriota</taxon>
    </lineage>
</organism>
<sequence length="134" mass="15219">MICPFCKSKKVRGIIYGEIGFRDEQDEIEFKKRYVLGGCTISDDSPIFHCDNCSKDFGTIKEKKRETVEESGKKRSDIRPGLRVAIVKKIDQPTGKLTEGIVADILTNVSFHPRGIKVRLQTGEVGRVQKIYER</sequence>
<dbReference type="PANTHER" id="PTHR40069">
    <property type="entry name" value="YWBE PROTEIN"/>
    <property type="match status" value="1"/>
</dbReference>
<comment type="caution">
    <text evidence="1">The sequence shown here is derived from an EMBL/GenBank/DDBJ whole genome shotgun (WGS) entry which is preliminary data.</text>
</comment>